<evidence type="ECO:0000313" key="1">
    <source>
        <dbReference type="EMBL" id="GBO37575.1"/>
    </source>
</evidence>
<gene>
    <name evidence="1" type="ORF">AVEN_201405_1</name>
</gene>
<dbReference type="Proteomes" id="UP000499080">
    <property type="component" value="Unassembled WGS sequence"/>
</dbReference>
<reference evidence="1 2" key="1">
    <citation type="journal article" date="2019" name="Sci. Rep.">
        <title>Orb-weaving spider Araneus ventricosus genome elucidates the spidroin gene catalogue.</title>
        <authorList>
            <person name="Kono N."/>
            <person name="Nakamura H."/>
            <person name="Ohtoshi R."/>
            <person name="Moran D.A.P."/>
            <person name="Shinohara A."/>
            <person name="Yoshida Y."/>
            <person name="Fujiwara M."/>
            <person name="Mori M."/>
            <person name="Tomita M."/>
            <person name="Arakawa K."/>
        </authorList>
    </citation>
    <scope>NUCLEOTIDE SEQUENCE [LARGE SCALE GENOMIC DNA]</scope>
</reference>
<accession>A0A4Y2WJA2</accession>
<evidence type="ECO:0000313" key="2">
    <source>
        <dbReference type="Proteomes" id="UP000499080"/>
    </source>
</evidence>
<proteinExistence type="predicted"/>
<keyword evidence="2" id="KW-1185">Reference proteome</keyword>
<dbReference type="EMBL" id="BGPR01062067">
    <property type="protein sequence ID" value="GBO37575.1"/>
    <property type="molecule type" value="Genomic_DNA"/>
</dbReference>
<name>A0A4Y2WJA2_ARAVE</name>
<sequence>AYIDDKELNGTFVVNQVLSIFGKQMDSQNILGCVSEAVPLQPLNLQVNQTTVYSKASPKGPPPPRSKYLMLGNMSP</sequence>
<comment type="caution">
    <text evidence="1">The sequence shown here is derived from an EMBL/GenBank/DDBJ whole genome shotgun (WGS) entry which is preliminary data.</text>
</comment>
<organism evidence="1 2">
    <name type="scientific">Araneus ventricosus</name>
    <name type="common">Orbweaver spider</name>
    <name type="synonym">Epeira ventricosa</name>
    <dbReference type="NCBI Taxonomy" id="182803"/>
    <lineage>
        <taxon>Eukaryota</taxon>
        <taxon>Metazoa</taxon>
        <taxon>Ecdysozoa</taxon>
        <taxon>Arthropoda</taxon>
        <taxon>Chelicerata</taxon>
        <taxon>Arachnida</taxon>
        <taxon>Araneae</taxon>
        <taxon>Araneomorphae</taxon>
        <taxon>Entelegynae</taxon>
        <taxon>Araneoidea</taxon>
        <taxon>Araneidae</taxon>
        <taxon>Araneus</taxon>
    </lineage>
</organism>
<protein>
    <submittedName>
        <fullName evidence="1">Uncharacterized protein</fullName>
    </submittedName>
</protein>
<dbReference type="AlphaFoldDB" id="A0A4Y2WJA2"/>
<feature type="non-terminal residue" evidence="1">
    <location>
        <position position="1"/>
    </location>
</feature>